<dbReference type="PANTHER" id="PTHR47360:SF1">
    <property type="entry name" value="ENDOPEPTIDASE NLPC-RELATED"/>
    <property type="match status" value="1"/>
</dbReference>
<evidence type="ECO:0000313" key="8">
    <source>
        <dbReference type="EMBL" id="WYW55308.1"/>
    </source>
</evidence>
<feature type="chain" id="PRO_5045191912" evidence="6">
    <location>
        <begin position="21"/>
        <end position="164"/>
    </location>
</feature>
<evidence type="ECO:0000256" key="5">
    <source>
        <dbReference type="ARBA" id="ARBA00022807"/>
    </source>
</evidence>
<dbReference type="Proteomes" id="UP001491088">
    <property type="component" value="Chromosome"/>
</dbReference>
<protein>
    <submittedName>
        <fullName evidence="8">C40 family peptidase</fullName>
    </submittedName>
</protein>
<keyword evidence="3 6" id="KW-0732">Signal</keyword>
<dbReference type="PANTHER" id="PTHR47360">
    <property type="entry name" value="MUREIN DD-ENDOPEPTIDASE MEPS/MUREIN LD-CARBOXYPEPTIDASE"/>
    <property type="match status" value="1"/>
</dbReference>
<keyword evidence="5" id="KW-0788">Thiol protease</keyword>
<evidence type="ECO:0000256" key="1">
    <source>
        <dbReference type="ARBA" id="ARBA00007074"/>
    </source>
</evidence>
<dbReference type="InterPro" id="IPR052062">
    <property type="entry name" value="Murein_DD/LD_carboxypeptidase"/>
</dbReference>
<evidence type="ECO:0000256" key="6">
    <source>
        <dbReference type="SAM" id="SignalP"/>
    </source>
</evidence>
<reference evidence="8 9" key="1">
    <citation type="submission" date="2024-03" db="EMBL/GenBank/DDBJ databases">
        <authorList>
            <person name="Cao K."/>
        </authorList>
    </citation>
    <scope>NUCLEOTIDE SEQUENCE [LARGE SCALE GENOMIC DNA]</scope>
    <source>
        <strain evidence="8 9">MCCC 1K00696</strain>
    </source>
</reference>
<comment type="similarity">
    <text evidence="1">Belongs to the peptidase C40 family.</text>
</comment>
<dbReference type="EMBL" id="CP150496">
    <property type="protein sequence ID" value="WYW55308.1"/>
    <property type="molecule type" value="Genomic_DNA"/>
</dbReference>
<keyword evidence="4" id="KW-0378">Hydrolase</keyword>
<proteinExistence type="inferred from homology"/>
<accession>A0ABZ2TR35</accession>
<feature type="signal peptide" evidence="6">
    <location>
        <begin position="1"/>
        <end position="20"/>
    </location>
</feature>
<dbReference type="PROSITE" id="PS51935">
    <property type="entry name" value="NLPC_P60"/>
    <property type="match status" value="1"/>
</dbReference>
<dbReference type="RefSeq" id="WP_340932734.1">
    <property type="nucleotide sequence ID" value="NZ_CP150496.1"/>
</dbReference>
<dbReference type="InterPro" id="IPR038765">
    <property type="entry name" value="Papain-like_cys_pep_sf"/>
</dbReference>
<dbReference type="Pfam" id="PF00877">
    <property type="entry name" value="NLPC_P60"/>
    <property type="match status" value="1"/>
</dbReference>
<evidence type="ECO:0000259" key="7">
    <source>
        <dbReference type="PROSITE" id="PS51935"/>
    </source>
</evidence>
<keyword evidence="2" id="KW-0645">Protease</keyword>
<keyword evidence="9" id="KW-1185">Reference proteome</keyword>
<feature type="domain" description="NlpC/P60" evidence="7">
    <location>
        <begin position="37"/>
        <end position="164"/>
    </location>
</feature>
<evidence type="ECO:0000313" key="9">
    <source>
        <dbReference type="Proteomes" id="UP001491088"/>
    </source>
</evidence>
<organism evidence="8 9">
    <name type="scientific">Polaribacter marinaquae</name>
    <dbReference type="NCBI Taxonomy" id="1642819"/>
    <lineage>
        <taxon>Bacteria</taxon>
        <taxon>Pseudomonadati</taxon>
        <taxon>Bacteroidota</taxon>
        <taxon>Flavobacteriia</taxon>
        <taxon>Flavobacteriales</taxon>
        <taxon>Flavobacteriaceae</taxon>
    </lineage>
</organism>
<gene>
    <name evidence="8" type="ORF">WG950_12315</name>
</gene>
<sequence length="164" mass="18324">MRNWYVVVLLLLSFVITSCSSTKNVSNSAKKSVNKPISKVDRVVANALKYKGVKYRFGGTTAKGMDCSGIVYVSYLDENVQLPRISRDMAKRGRKIALKNARKGDLLFFKTSKKGRGINHVGLIVAVSYGKIKFIHATTSRGVIVSDLSQKYWKNAYVKTNRIL</sequence>
<dbReference type="PROSITE" id="PS51257">
    <property type="entry name" value="PROKAR_LIPOPROTEIN"/>
    <property type="match status" value="1"/>
</dbReference>
<dbReference type="SUPFAM" id="SSF54001">
    <property type="entry name" value="Cysteine proteinases"/>
    <property type="match status" value="1"/>
</dbReference>
<evidence type="ECO:0000256" key="2">
    <source>
        <dbReference type="ARBA" id="ARBA00022670"/>
    </source>
</evidence>
<dbReference type="InterPro" id="IPR000064">
    <property type="entry name" value="NLP_P60_dom"/>
</dbReference>
<evidence type="ECO:0000256" key="3">
    <source>
        <dbReference type="ARBA" id="ARBA00022729"/>
    </source>
</evidence>
<name>A0ABZ2TR35_9FLAO</name>
<evidence type="ECO:0000256" key="4">
    <source>
        <dbReference type="ARBA" id="ARBA00022801"/>
    </source>
</evidence>
<dbReference type="Gene3D" id="3.90.1720.10">
    <property type="entry name" value="endopeptidase domain like (from Nostoc punctiforme)"/>
    <property type="match status" value="1"/>
</dbReference>